<gene>
    <name evidence="2" type="ORF">METZ01_LOCUS477670</name>
</gene>
<evidence type="ECO:0000256" key="1">
    <source>
        <dbReference type="SAM" id="MobiDB-lite"/>
    </source>
</evidence>
<feature type="compositionally biased region" description="Basic and acidic residues" evidence="1">
    <location>
        <begin position="98"/>
        <end position="123"/>
    </location>
</feature>
<sequence length="243" mass="25878">MEYEHITDTGPAIPARSEEAITMDDSTNTATANRYTKWILQGGTAGVSVLVGSALLAVFSPIGAASTDPAPVSAVHERAHQRLDEMGARSTGPSVRADGQRRDGRSDHSGHELRNMDGRRDMRGGPGMQGDHSGHELRNMDGRRDMRGGSGMQGDQGGHARSAGPRDTDFGGQVAEFLDMDRRQLGEVLRNGASIADLAGDRVGELVADLVARATERIEQAVADGRLDRERADEILAGVEGRA</sequence>
<reference evidence="2" key="1">
    <citation type="submission" date="2018-05" db="EMBL/GenBank/DDBJ databases">
        <authorList>
            <person name="Lanie J.A."/>
            <person name="Ng W.-L."/>
            <person name="Kazmierczak K.M."/>
            <person name="Andrzejewski T.M."/>
            <person name="Davidsen T.M."/>
            <person name="Wayne K.J."/>
            <person name="Tettelin H."/>
            <person name="Glass J.I."/>
            <person name="Rusch D."/>
            <person name="Podicherti R."/>
            <person name="Tsui H.-C.T."/>
            <person name="Winkler M.E."/>
        </authorList>
    </citation>
    <scope>NUCLEOTIDE SEQUENCE</scope>
</reference>
<dbReference type="EMBL" id="UINC01204196">
    <property type="protein sequence ID" value="SVE24816.1"/>
    <property type="molecule type" value="Genomic_DNA"/>
</dbReference>
<accession>A0A383BX35</accession>
<name>A0A383BX35_9ZZZZ</name>
<feature type="compositionally biased region" description="Gly residues" evidence="1">
    <location>
        <begin position="148"/>
        <end position="157"/>
    </location>
</feature>
<feature type="non-terminal residue" evidence="2">
    <location>
        <position position="243"/>
    </location>
</feature>
<feature type="compositionally biased region" description="Basic and acidic residues" evidence="1">
    <location>
        <begin position="132"/>
        <end position="147"/>
    </location>
</feature>
<protein>
    <submittedName>
        <fullName evidence="2">Uncharacterized protein</fullName>
    </submittedName>
</protein>
<feature type="region of interest" description="Disordered" evidence="1">
    <location>
        <begin position="83"/>
        <end position="171"/>
    </location>
</feature>
<dbReference type="AlphaFoldDB" id="A0A383BX35"/>
<organism evidence="2">
    <name type="scientific">marine metagenome</name>
    <dbReference type="NCBI Taxonomy" id="408172"/>
    <lineage>
        <taxon>unclassified sequences</taxon>
        <taxon>metagenomes</taxon>
        <taxon>ecological metagenomes</taxon>
    </lineage>
</organism>
<evidence type="ECO:0000313" key="2">
    <source>
        <dbReference type="EMBL" id="SVE24816.1"/>
    </source>
</evidence>
<proteinExistence type="predicted"/>